<dbReference type="PIRSF" id="PIRSF001430">
    <property type="entry name" value="tRNA_psdUrid_synth"/>
    <property type="match status" value="1"/>
</dbReference>
<evidence type="ECO:0000256" key="5">
    <source>
        <dbReference type="PIRSR" id="PIRSR001430-1"/>
    </source>
</evidence>
<evidence type="ECO:0000256" key="2">
    <source>
        <dbReference type="ARBA" id="ARBA00022694"/>
    </source>
</evidence>
<evidence type="ECO:0000256" key="4">
    <source>
        <dbReference type="HAMAP-Rule" id="MF_00171"/>
    </source>
</evidence>
<dbReference type="GO" id="GO:0031119">
    <property type="term" value="P:tRNA pseudouridine synthesis"/>
    <property type="evidence" value="ECO:0007669"/>
    <property type="project" value="UniProtKB-UniRule"/>
</dbReference>
<dbReference type="InterPro" id="IPR020095">
    <property type="entry name" value="PsdUridine_synth_TruA_C"/>
</dbReference>
<dbReference type="InterPro" id="IPR020094">
    <property type="entry name" value="TruA/RsuA/RluB/E/F_N"/>
</dbReference>
<dbReference type="Proteomes" id="UP001234916">
    <property type="component" value="Chromosome"/>
</dbReference>
<evidence type="ECO:0000313" key="9">
    <source>
        <dbReference type="EMBL" id="WIM06594.1"/>
    </source>
</evidence>
<dbReference type="GO" id="GO:0160147">
    <property type="term" value="F:tRNA pseudouridine(38-40) synthase activity"/>
    <property type="evidence" value="ECO:0007669"/>
    <property type="project" value="UniProtKB-EC"/>
</dbReference>
<dbReference type="KEGG" id="npv:OHM77_04835"/>
<keyword evidence="3 4" id="KW-0413">Isomerase</keyword>
<dbReference type="NCBIfam" id="TIGR00071">
    <property type="entry name" value="hisT_truA"/>
    <property type="match status" value="1"/>
</dbReference>
<dbReference type="PANTHER" id="PTHR11142:SF0">
    <property type="entry name" value="TRNA PSEUDOURIDINE SYNTHASE-LIKE 1"/>
    <property type="match status" value="1"/>
</dbReference>
<gene>
    <name evidence="4 9" type="primary">truA</name>
    <name evidence="9" type="ORF">OHM77_04835</name>
</gene>
<feature type="binding site" evidence="4 6">
    <location>
        <position position="109"/>
    </location>
    <ligand>
        <name>substrate</name>
    </ligand>
</feature>
<protein>
    <recommendedName>
        <fullName evidence="4">tRNA pseudouridine synthase A</fullName>
        <ecNumber evidence="4">5.4.99.12</ecNumber>
    </recommendedName>
    <alternativeName>
        <fullName evidence="4">tRNA pseudouridine(38-40) synthase</fullName>
    </alternativeName>
    <alternativeName>
        <fullName evidence="4">tRNA pseudouridylate synthase I</fullName>
    </alternativeName>
    <alternativeName>
        <fullName evidence="4">tRNA-uridine isomerase I</fullName>
    </alternativeName>
</protein>
<dbReference type="EMBL" id="CP107246">
    <property type="protein sequence ID" value="WIM06594.1"/>
    <property type="molecule type" value="Genomic_DNA"/>
</dbReference>
<dbReference type="InterPro" id="IPR020103">
    <property type="entry name" value="PsdUridine_synth_cat_dom_sf"/>
</dbReference>
<comment type="caution">
    <text evidence="4">Lacks conserved residue(s) required for the propagation of feature annotation.</text>
</comment>
<dbReference type="SUPFAM" id="SSF55120">
    <property type="entry name" value="Pseudouridine synthase"/>
    <property type="match status" value="1"/>
</dbReference>
<comment type="function">
    <text evidence="4">Formation of pseudouridine at positions 38, 39 and 40 in the anticodon stem and loop of transfer RNAs.</text>
</comment>
<evidence type="ECO:0000256" key="1">
    <source>
        <dbReference type="ARBA" id="ARBA00009375"/>
    </source>
</evidence>
<dbReference type="InterPro" id="IPR001406">
    <property type="entry name" value="PsdUridine_synth_TruA"/>
</dbReference>
<dbReference type="Pfam" id="PF01416">
    <property type="entry name" value="PseudoU_synth_1"/>
    <property type="match status" value="2"/>
</dbReference>
<dbReference type="FunFam" id="3.30.70.580:FF:000001">
    <property type="entry name" value="tRNA pseudouridine synthase A"/>
    <property type="match status" value="1"/>
</dbReference>
<dbReference type="HAMAP" id="MF_00171">
    <property type="entry name" value="TruA"/>
    <property type="match status" value="1"/>
</dbReference>
<dbReference type="PANTHER" id="PTHR11142">
    <property type="entry name" value="PSEUDOURIDYLATE SYNTHASE"/>
    <property type="match status" value="1"/>
</dbReference>
<dbReference type="AlphaFoldDB" id="A0AA49FMG6"/>
<comment type="similarity">
    <text evidence="1 4 7">Belongs to the tRNA pseudouridine synthase TruA family.</text>
</comment>
<dbReference type="EC" id="5.4.99.12" evidence="4"/>
<dbReference type="Gene3D" id="3.30.70.660">
    <property type="entry name" value="Pseudouridine synthase I, catalytic domain, C-terminal subdomain"/>
    <property type="match status" value="1"/>
</dbReference>
<keyword evidence="2 4" id="KW-0819">tRNA processing</keyword>
<evidence type="ECO:0000256" key="7">
    <source>
        <dbReference type="RuleBase" id="RU003792"/>
    </source>
</evidence>
<name>A0AA49FMG6_9PROT</name>
<feature type="domain" description="Pseudouridine synthase I TruA alpha/beta" evidence="8">
    <location>
        <begin position="8"/>
        <end position="102"/>
    </location>
</feature>
<dbReference type="CDD" id="cd02570">
    <property type="entry name" value="PseudoU_synth_EcTruA"/>
    <property type="match status" value="1"/>
</dbReference>
<evidence type="ECO:0000256" key="3">
    <source>
        <dbReference type="ARBA" id="ARBA00023235"/>
    </source>
</evidence>
<organism evidence="9">
    <name type="scientific">Candidatus Nitricoxidivorans perseverans</name>
    <dbReference type="NCBI Taxonomy" id="2975601"/>
    <lineage>
        <taxon>Bacteria</taxon>
        <taxon>Pseudomonadati</taxon>
        <taxon>Pseudomonadota</taxon>
        <taxon>Betaproteobacteria</taxon>
        <taxon>Nitrosomonadales</taxon>
        <taxon>Sterolibacteriaceae</taxon>
        <taxon>Candidatus Nitricoxidivorans</taxon>
    </lineage>
</organism>
<dbReference type="InterPro" id="IPR020097">
    <property type="entry name" value="PsdUridine_synth_TruA_a/b_dom"/>
</dbReference>
<feature type="domain" description="Pseudouridine synthase I TruA alpha/beta" evidence="8">
    <location>
        <begin position="142"/>
        <end position="243"/>
    </location>
</feature>
<comment type="catalytic activity">
    <reaction evidence="4 7">
        <text>uridine(38/39/40) in tRNA = pseudouridine(38/39/40) in tRNA</text>
        <dbReference type="Rhea" id="RHEA:22376"/>
        <dbReference type="Rhea" id="RHEA-COMP:10085"/>
        <dbReference type="Rhea" id="RHEA-COMP:10087"/>
        <dbReference type="ChEBI" id="CHEBI:65314"/>
        <dbReference type="ChEBI" id="CHEBI:65315"/>
        <dbReference type="EC" id="5.4.99.12"/>
    </reaction>
</comment>
<sequence length="260" mass="28263">MRIALGVEYDGGPFAGWQSQAHGNTVQDVLERALAAIAGAPVRTMCAGRTDAGVHALAQVVHFDTEVERPDTAWVRGVNAHLPPAVAVRWAMRVRGDFHARFSARARSYRYLLLNRPIRPAAAHGRVGWHHAPLDVGAMSAAAACLPGEHDFSAFRAAECQAKSPVKIMHHVAILRQSDVISFDFTASAFLHHMVRNLVGALVFVGKGRHRPEWIAELLEGRDRTRAAPTFDAAGLYFAGVEYAPEWGLPVESGSIILSP</sequence>
<dbReference type="Gene3D" id="3.30.70.580">
    <property type="entry name" value="Pseudouridine synthase I, catalytic domain, N-terminal subdomain"/>
    <property type="match status" value="1"/>
</dbReference>
<accession>A0AA49FMG6</accession>
<evidence type="ECO:0000259" key="8">
    <source>
        <dbReference type="Pfam" id="PF01416"/>
    </source>
</evidence>
<reference evidence="9" key="1">
    <citation type="journal article" date="2023" name="Nat. Microbiol.">
        <title>Enrichment and characterization of a nitric oxide-reducing microbial community in a continuous bioreactor.</title>
        <authorList>
            <person name="Garrido-Amador P."/>
            <person name="Stortenbeker N."/>
            <person name="Wessels H.J.C.T."/>
            <person name="Speth D.R."/>
            <person name="Garcia-Heredia I."/>
            <person name="Kartal B."/>
        </authorList>
    </citation>
    <scope>NUCLEOTIDE SEQUENCE</scope>
    <source>
        <strain evidence="9">MAG1</strain>
    </source>
</reference>
<dbReference type="GO" id="GO:0003723">
    <property type="term" value="F:RNA binding"/>
    <property type="evidence" value="ECO:0007669"/>
    <property type="project" value="InterPro"/>
</dbReference>
<feature type="active site" description="Nucleophile" evidence="4 5">
    <location>
        <position position="51"/>
    </location>
</feature>
<evidence type="ECO:0000256" key="6">
    <source>
        <dbReference type="PIRSR" id="PIRSR001430-2"/>
    </source>
</evidence>
<comment type="subunit">
    <text evidence="4">Homodimer.</text>
</comment>
<proteinExistence type="inferred from homology"/>